<protein>
    <submittedName>
        <fullName evidence="1">Uncharacterized protein</fullName>
    </submittedName>
</protein>
<evidence type="ECO:0000313" key="1">
    <source>
        <dbReference type="EMBL" id="PMD31416.1"/>
    </source>
</evidence>
<dbReference type="STRING" id="1149755.A0A2J6QYR7"/>
<keyword evidence="2" id="KW-1185">Reference proteome</keyword>
<proteinExistence type="predicted"/>
<dbReference type="OrthoDB" id="5376010at2759"/>
<gene>
    <name evidence="1" type="ORF">L207DRAFT_591381</name>
</gene>
<dbReference type="Proteomes" id="UP000235786">
    <property type="component" value="Unassembled WGS sequence"/>
</dbReference>
<dbReference type="AlphaFoldDB" id="A0A2J6QYR7"/>
<organism evidence="1 2">
    <name type="scientific">Hyaloscypha variabilis (strain UAMH 11265 / GT02V1 / F)</name>
    <name type="common">Meliniomyces variabilis</name>
    <dbReference type="NCBI Taxonomy" id="1149755"/>
    <lineage>
        <taxon>Eukaryota</taxon>
        <taxon>Fungi</taxon>
        <taxon>Dikarya</taxon>
        <taxon>Ascomycota</taxon>
        <taxon>Pezizomycotina</taxon>
        <taxon>Leotiomycetes</taxon>
        <taxon>Helotiales</taxon>
        <taxon>Hyaloscyphaceae</taxon>
        <taxon>Hyaloscypha</taxon>
        <taxon>Hyaloscypha variabilis</taxon>
    </lineage>
</organism>
<accession>A0A2J6QYR7</accession>
<reference evidence="1 2" key="1">
    <citation type="submission" date="2016-04" db="EMBL/GenBank/DDBJ databases">
        <title>A degradative enzymes factory behind the ericoid mycorrhizal symbiosis.</title>
        <authorList>
            <consortium name="DOE Joint Genome Institute"/>
            <person name="Martino E."/>
            <person name="Morin E."/>
            <person name="Grelet G."/>
            <person name="Kuo A."/>
            <person name="Kohler A."/>
            <person name="Daghino S."/>
            <person name="Barry K."/>
            <person name="Choi C."/>
            <person name="Cichocki N."/>
            <person name="Clum A."/>
            <person name="Copeland A."/>
            <person name="Hainaut M."/>
            <person name="Haridas S."/>
            <person name="Labutti K."/>
            <person name="Lindquist E."/>
            <person name="Lipzen A."/>
            <person name="Khouja H.-R."/>
            <person name="Murat C."/>
            <person name="Ohm R."/>
            <person name="Olson A."/>
            <person name="Spatafora J."/>
            <person name="Veneault-Fourrey C."/>
            <person name="Henrissat B."/>
            <person name="Grigoriev I."/>
            <person name="Martin F."/>
            <person name="Perotto S."/>
        </authorList>
    </citation>
    <scope>NUCLEOTIDE SEQUENCE [LARGE SCALE GENOMIC DNA]</scope>
    <source>
        <strain evidence="1 2">F</strain>
    </source>
</reference>
<sequence>MSTLIHSNIVEDRTTGNEAFKSSSKQPLKPLQKGLGCSTRTLKYTEALSKIPKSRKKIANIKNQASRRSSRTTQITVAQADRLMAANQPVAIPNPSSQATQKDDPLKVGDFSEGNAFFPSVIFGEHEDVGLSKIGRADKDIMMWEQVLIEHKREQPSLVSVVERKLHDAKKRRLAIDETMEENHRVGDIDPASTAIKARLEALQWALDTSKFEPEAANIRCVMEGYMTGAINYSTEFTLVWAAKIVGKAAHYNDFTADRNAILDRYLETYGPGWFFYEAPLKINPDGKPRLGGSVGLQRGNGNFALQLYNINQGFWKQSGFVSRLSRETLGPTQMRDGGPQFIRDEQGRLDCGSPGPKLTFRSLLDSGATYPTLHAEDLIALGIDIFWYPAQSVQTMTTANGSINSRLYELFVCVLDEQGRQLVDPKDAVWPYSHKYLGGLCPVAASTIPMQYDENGLERPFRLSGILPFLACYISSTPGRNTLFLGEDRNDVLGTHRMPGQKKWVIQMPPLQLASSIPFEAYGNPHITFSHRGGQIVDIDRRDKKHASTLIFMPGTAEEEVIENDPGSAQHAARAKMGAGIEAHGLEEEDVTVNPAPINRLYPNDFII</sequence>
<dbReference type="EMBL" id="KZ613962">
    <property type="protein sequence ID" value="PMD31416.1"/>
    <property type="molecule type" value="Genomic_DNA"/>
</dbReference>
<evidence type="ECO:0000313" key="2">
    <source>
        <dbReference type="Proteomes" id="UP000235786"/>
    </source>
</evidence>
<name>A0A2J6QYR7_HYAVF</name>